<gene>
    <name evidence="1" type="ORF">BOV88_13680</name>
</gene>
<comment type="caution">
    <text evidence="1">The sequence shown here is derived from an EMBL/GenBank/DDBJ whole genome shotgun (WGS) entry which is preliminary data.</text>
</comment>
<dbReference type="AlphaFoldDB" id="A0A1T2CFU8"/>
<protein>
    <submittedName>
        <fullName evidence="1">Uncharacterized protein</fullName>
    </submittedName>
</protein>
<proteinExistence type="predicted"/>
<evidence type="ECO:0000313" key="1">
    <source>
        <dbReference type="EMBL" id="OOY33737.1"/>
    </source>
</evidence>
<dbReference type="EMBL" id="MPNX01000068">
    <property type="protein sequence ID" value="OOY33737.1"/>
    <property type="molecule type" value="Genomic_DNA"/>
</dbReference>
<feature type="non-terminal residue" evidence="1">
    <location>
        <position position="1"/>
    </location>
</feature>
<name>A0A1T2CFU8_SOVGS</name>
<evidence type="ECO:0000313" key="2">
    <source>
        <dbReference type="Proteomes" id="UP000190962"/>
    </source>
</evidence>
<dbReference type="Proteomes" id="UP000190962">
    <property type="component" value="Unassembled WGS sequence"/>
</dbReference>
<sequence length="86" mass="9983">SEPGVLDLGIRAIKRKNDQTLMFNNIYSQTDRGYNIHINIDVCTIYQTDKHKLHNNQSIDWIAVLAQKHTRFRIAAFKICSEFCGM</sequence>
<dbReference type="RefSeq" id="WP_230209624.1">
    <property type="nucleotide sequence ID" value="NZ_MPNX01000068.1"/>
</dbReference>
<reference evidence="1 2" key="1">
    <citation type="submission" date="2016-11" db="EMBL/GenBank/DDBJ databases">
        <title>Mixed transmission modes and dynamic genome evolution in an obligate animal-bacterial symbiosis.</title>
        <authorList>
            <person name="Russell S.L."/>
            <person name="Corbett-Detig R.B."/>
            <person name="Cavanaugh C.M."/>
        </authorList>
    </citation>
    <scope>NUCLEOTIDE SEQUENCE [LARGE SCALE GENOMIC DNA]</scope>
    <source>
        <strain evidence="1">MA-KB16</strain>
    </source>
</reference>
<organism evidence="1 2">
    <name type="scientific">Solemya velum gill symbiont</name>
    <dbReference type="NCBI Taxonomy" id="2340"/>
    <lineage>
        <taxon>Bacteria</taxon>
        <taxon>Pseudomonadati</taxon>
        <taxon>Pseudomonadota</taxon>
        <taxon>Gammaproteobacteria</taxon>
        <taxon>sulfur-oxidizing symbionts</taxon>
    </lineage>
</organism>
<accession>A0A1T2CFU8</accession>